<evidence type="ECO:0000313" key="1">
    <source>
        <dbReference type="EMBL" id="KAH9426320.1"/>
    </source>
</evidence>
<reference evidence="1 2" key="1">
    <citation type="journal article" date="2018" name="J. Allergy Clin. Immunol.">
        <title>High-quality assembly of Dermatophagoides pteronyssinus genome and transcriptome reveals a wide range of novel allergens.</title>
        <authorList>
            <person name="Liu X.Y."/>
            <person name="Yang K.Y."/>
            <person name="Wang M.Q."/>
            <person name="Kwok J.S."/>
            <person name="Zeng X."/>
            <person name="Yang Z."/>
            <person name="Xiao X.J."/>
            <person name="Lau C.P."/>
            <person name="Li Y."/>
            <person name="Huang Z.M."/>
            <person name="Ba J.G."/>
            <person name="Yim A.K."/>
            <person name="Ouyang C.Y."/>
            <person name="Ngai S.M."/>
            <person name="Chan T.F."/>
            <person name="Leung E.L."/>
            <person name="Liu L."/>
            <person name="Liu Z.G."/>
            <person name="Tsui S.K."/>
        </authorList>
    </citation>
    <scope>NUCLEOTIDE SEQUENCE [LARGE SCALE GENOMIC DNA]</scope>
    <source>
        <strain evidence="1">Derp</strain>
    </source>
</reference>
<sequence length="80" mass="8878">MLPSIFHSFIEDVDVVVVDDGGELVERTKRNKSSAYFSIISLDSQCFNKIFGIDSIPFKAPDIEHAIEPIVSVSPPIINE</sequence>
<accession>A0ABQ8JUN2</accession>
<evidence type="ECO:0000313" key="2">
    <source>
        <dbReference type="Proteomes" id="UP000887458"/>
    </source>
</evidence>
<comment type="caution">
    <text evidence="1">The sequence shown here is derived from an EMBL/GenBank/DDBJ whole genome shotgun (WGS) entry which is preliminary data.</text>
</comment>
<dbReference type="Proteomes" id="UP000887458">
    <property type="component" value="Unassembled WGS sequence"/>
</dbReference>
<gene>
    <name evidence="1" type="ORF">DERP_010888</name>
</gene>
<proteinExistence type="predicted"/>
<keyword evidence="2" id="KW-1185">Reference proteome</keyword>
<organism evidence="1 2">
    <name type="scientific">Dermatophagoides pteronyssinus</name>
    <name type="common">European house dust mite</name>
    <dbReference type="NCBI Taxonomy" id="6956"/>
    <lineage>
        <taxon>Eukaryota</taxon>
        <taxon>Metazoa</taxon>
        <taxon>Ecdysozoa</taxon>
        <taxon>Arthropoda</taxon>
        <taxon>Chelicerata</taxon>
        <taxon>Arachnida</taxon>
        <taxon>Acari</taxon>
        <taxon>Acariformes</taxon>
        <taxon>Sarcoptiformes</taxon>
        <taxon>Astigmata</taxon>
        <taxon>Psoroptidia</taxon>
        <taxon>Analgoidea</taxon>
        <taxon>Pyroglyphidae</taxon>
        <taxon>Dermatophagoidinae</taxon>
        <taxon>Dermatophagoides</taxon>
    </lineage>
</organism>
<protein>
    <submittedName>
        <fullName evidence="1">Uncharacterized protein</fullName>
    </submittedName>
</protein>
<dbReference type="EMBL" id="NJHN03000011">
    <property type="protein sequence ID" value="KAH9426320.1"/>
    <property type="molecule type" value="Genomic_DNA"/>
</dbReference>
<reference evidence="1 2" key="2">
    <citation type="journal article" date="2022" name="Mol. Biol. Evol.">
        <title>Comparative Genomics Reveals Insights into the Divergent Evolution of Astigmatic Mites and Household Pest Adaptations.</title>
        <authorList>
            <person name="Xiong Q."/>
            <person name="Wan A.T."/>
            <person name="Liu X."/>
            <person name="Fung C.S."/>
            <person name="Xiao X."/>
            <person name="Malainual N."/>
            <person name="Hou J."/>
            <person name="Wang L."/>
            <person name="Wang M."/>
            <person name="Yang K.Y."/>
            <person name="Cui Y."/>
            <person name="Leung E.L."/>
            <person name="Nong W."/>
            <person name="Shin S.K."/>
            <person name="Au S.W."/>
            <person name="Jeong K.Y."/>
            <person name="Chew F.T."/>
            <person name="Hui J.H."/>
            <person name="Leung T.F."/>
            <person name="Tungtrongchitr A."/>
            <person name="Zhong N."/>
            <person name="Liu Z."/>
            <person name="Tsui S.K."/>
        </authorList>
    </citation>
    <scope>NUCLEOTIDE SEQUENCE [LARGE SCALE GENOMIC DNA]</scope>
    <source>
        <strain evidence="1">Derp</strain>
    </source>
</reference>
<name>A0ABQ8JUN2_DERPT</name>